<dbReference type="PANTHER" id="PTHR30619">
    <property type="entry name" value="DNA INTERNALIZATION/COMPETENCE PROTEIN COMEC/REC2"/>
    <property type="match status" value="1"/>
</dbReference>
<keyword evidence="3 6" id="KW-0812">Transmembrane</keyword>
<feature type="transmembrane region" description="Helical" evidence="6">
    <location>
        <begin position="388"/>
        <end position="407"/>
    </location>
</feature>
<dbReference type="OrthoDB" id="9761531at2"/>
<feature type="transmembrane region" description="Helical" evidence="6">
    <location>
        <begin position="356"/>
        <end position="376"/>
    </location>
</feature>
<dbReference type="GO" id="GO:0005886">
    <property type="term" value="C:plasma membrane"/>
    <property type="evidence" value="ECO:0007669"/>
    <property type="project" value="UniProtKB-SubCell"/>
</dbReference>
<feature type="transmembrane region" description="Helical" evidence="6">
    <location>
        <begin position="473"/>
        <end position="499"/>
    </location>
</feature>
<feature type="transmembrane region" description="Helical" evidence="6">
    <location>
        <begin position="506"/>
        <end position="525"/>
    </location>
</feature>
<dbReference type="InterPro" id="IPR004477">
    <property type="entry name" value="ComEC_N"/>
</dbReference>
<evidence type="ECO:0000256" key="6">
    <source>
        <dbReference type="SAM" id="Phobius"/>
    </source>
</evidence>
<evidence type="ECO:0000256" key="3">
    <source>
        <dbReference type="ARBA" id="ARBA00022692"/>
    </source>
</evidence>
<evidence type="ECO:0000256" key="2">
    <source>
        <dbReference type="ARBA" id="ARBA00022475"/>
    </source>
</evidence>
<evidence type="ECO:0000259" key="8">
    <source>
        <dbReference type="Pfam" id="PF13567"/>
    </source>
</evidence>
<protein>
    <submittedName>
        <fullName evidence="9">DUF4131 domain-containing protein</fullName>
    </submittedName>
</protein>
<dbReference type="RefSeq" id="WP_154362837.1">
    <property type="nucleotide sequence ID" value="NZ_WKJH01000001.1"/>
</dbReference>
<comment type="caution">
    <text evidence="9">The sequence shown here is derived from an EMBL/GenBank/DDBJ whole genome shotgun (WGS) entry which is preliminary data.</text>
</comment>
<evidence type="ECO:0000259" key="7">
    <source>
        <dbReference type="Pfam" id="PF03772"/>
    </source>
</evidence>
<dbReference type="EMBL" id="WKJH01000001">
    <property type="protein sequence ID" value="MRX62715.1"/>
    <property type="molecule type" value="Genomic_DNA"/>
</dbReference>
<evidence type="ECO:0000313" key="9">
    <source>
        <dbReference type="EMBL" id="MRX62715.1"/>
    </source>
</evidence>
<evidence type="ECO:0000256" key="5">
    <source>
        <dbReference type="ARBA" id="ARBA00023136"/>
    </source>
</evidence>
<keyword evidence="4 6" id="KW-1133">Transmembrane helix</keyword>
<dbReference type="InterPro" id="IPR025405">
    <property type="entry name" value="DUF4131"/>
</dbReference>
<keyword evidence="5 6" id="KW-0472">Membrane</keyword>
<feature type="transmembrane region" description="Helical" evidence="6">
    <location>
        <begin position="251"/>
        <end position="273"/>
    </location>
</feature>
<keyword evidence="2" id="KW-1003">Cell membrane</keyword>
<dbReference type="Proteomes" id="UP000443153">
    <property type="component" value="Unassembled WGS sequence"/>
</dbReference>
<feature type="domain" description="ComEC/Rec2-related protein" evidence="7">
    <location>
        <begin position="230"/>
        <end position="498"/>
    </location>
</feature>
<sequence length="674" mass="76048">MKLLQFIPIKLTMLLVLGILTGYYLDTGIIGPIILTLLSLTVLGYLFFSKKVTNAFTFGGVTAITTLFIGVMIIGVAQPKNYADHYSNQHTSEIGEWKLKVTEVLKSSTFSNRFIADVVALNTKKVSGKIILSQAIDSTQKSLEVDDELVVLTHKTEITHPLNPHQFNYKDYLEKQGIYDQLKLNNQNTLVLENPKKTLFGATATLRNNIRTSLQKAGFGENEFGIIQALFLGQRNDITDATYTAYKNAGAVHILAVSGLHIGILLLFLQFLLRPMEMLPKGKTLKLITIVILLWGFALLAGLSASVVRAVTMFSFVAYALYLNRPSNTFNILALSMFFILLVIDPMLLFHVGFQMSYAAVFAIVWIFPLLQKFWYPKNWLVNKVWQLLSVSIAAQIGVLPISLFYFHQFPGLFFISNLLIIPFLGFILGLGIIVIALVVIDFAPEELITVYNYIIGLMNGIIDWVAQQEAFIFWNIPFDPVQVILTYAFLIALIWVLNSFTFRRLSIALFCVIAIQFWSIYQLYQTKNIEELLVAHQTKNTIIMHRSGPHLTVFTQDSITSKNLVEDYAVGEHITTHSFKPLSNAYAIDGRKLTISDSLGISLKTIDSLDYMVLTQSPKINLERLLDSLNPKILIADGSNYRSYIQRWETTCLQKNIPFHYTGTKGAFKLKLE</sequence>
<keyword evidence="10" id="KW-1185">Reference proteome</keyword>
<dbReference type="Pfam" id="PF03772">
    <property type="entry name" value="Competence"/>
    <property type="match status" value="1"/>
</dbReference>
<dbReference type="PANTHER" id="PTHR30619:SF1">
    <property type="entry name" value="RECOMBINATION PROTEIN 2"/>
    <property type="match status" value="1"/>
</dbReference>
<feature type="transmembrane region" description="Helical" evidence="6">
    <location>
        <begin position="413"/>
        <end position="441"/>
    </location>
</feature>
<accession>A0A6I2MJM2</accession>
<dbReference type="InterPro" id="IPR052159">
    <property type="entry name" value="Competence_DNA_uptake"/>
</dbReference>
<feature type="transmembrane region" description="Helical" evidence="6">
    <location>
        <begin position="330"/>
        <end position="350"/>
    </location>
</feature>
<feature type="transmembrane region" description="Helical" evidence="6">
    <location>
        <begin position="55"/>
        <end position="77"/>
    </location>
</feature>
<reference evidence="9 10" key="1">
    <citation type="submission" date="2019-11" db="EMBL/GenBank/DDBJ databases">
        <title>Maribacter lutea sp. nov., a marine bacterium isolated from intertidal sand.</title>
        <authorList>
            <person name="Liu A."/>
        </authorList>
    </citation>
    <scope>NUCLEOTIDE SEQUENCE [LARGE SCALE GENOMIC DNA]</scope>
    <source>
        <strain evidence="9 10">RZ05</strain>
    </source>
</reference>
<evidence type="ECO:0000313" key="10">
    <source>
        <dbReference type="Proteomes" id="UP000443153"/>
    </source>
</evidence>
<gene>
    <name evidence="9" type="ORF">GJ691_00920</name>
</gene>
<name>A0A6I2MJM2_9FLAO</name>
<evidence type="ECO:0000256" key="4">
    <source>
        <dbReference type="ARBA" id="ARBA00022989"/>
    </source>
</evidence>
<evidence type="ECO:0000256" key="1">
    <source>
        <dbReference type="ARBA" id="ARBA00004651"/>
    </source>
</evidence>
<dbReference type="NCBIfam" id="TIGR00360">
    <property type="entry name" value="ComEC_N-term"/>
    <property type="match status" value="1"/>
</dbReference>
<feature type="domain" description="DUF4131" evidence="8">
    <location>
        <begin position="33"/>
        <end position="186"/>
    </location>
</feature>
<proteinExistence type="predicted"/>
<feature type="transmembrane region" description="Helical" evidence="6">
    <location>
        <begin position="285"/>
        <end position="301"/>
    </location>
</feature>
<comment type="subcellular location">
    <subcellularLocation>
        <location evidence="1">Cell membrane</location>
        <topology evidence="1">Multi-pass membrane protein</topology>
    </subcellularLocation>
</comment>
<dbReference type="Pfam" id="PF13567">
    <property type="entry name" value="DUF4131"/>
    <property type="match status" value="1"/>
</dbReference>
<feature type="transmembrane region" description="Helical" evidence="6">
    <location>
        <begin position="448"/>
        <end position="467"/>
    </location>
</feature>
<dbReference type="AlphaFoldDB" id="A0A6I2MJM2"/>
<organism evidence="9 10">
    <name type="scientific">Maribacter luteus</name>
    <dbReference type="NCBI Taxonomy" id="2594478"/>
    <lineage>
        <taxon>Bacteria</taxon>
        <taxon>Pseudomonadati</taxon>
        <taxon>Bacteroidota</taxon>
        <taxon>Flavobacteriia</taxon>
        <taxon>Flavobacteriales</taxon>
        <taxon>Flavobacteriaceae</taxon>
        <taxon>Maribacter</taxon>
    </lineage>
</organism>
<feature type="transmembrane region" description="Helical" evidence="6">
    <location>
        <begin position="7"/>
        <end position="24"/>
    </location>
</feature>